<sequence>MNQYIQPNDGTRQDATTSMESEMSHHQRNLVDLCFEEGEYDAGIELLSQLKSSTHRPSKSHIRQLLYIALLSSSDREARVDPSASPSKRQRKLVELPSLAASRAAQMLLMSFVSINNPRGLMLALQPGDVDSDEEPEGFLATESLCISCCKHCWQILVDGFLLDQHIISSKGKGRMHSTLSFNDPTKTPSPVGETAWPILEWFVSIFERDQQTSTNNPSYSPLLLEQLGTPSRRDSDAALATCHYCFAQADPQRRLLGVRLLNLLLNLASATDLDFPLIVLSIFNGLSGKSPEDIASLLASLKPSPAVFKFKIAFYQKYFNDATSTSRPTARPRPQARAQQKGTQALTREASQLVNKYRAPSSGDLLRLMQTPTTAPDDDALRIKFDLLVSYHEFQTQASPAERDAEWSEVVRNGTLLDETFGCRANINGVGLLYRDMLETILSVN</sequence>
<evidence type="ECO:0000256" key="1">
    <source>
        <dbReference type="SAM" id="MobiDB-lite"/>
    </source>
</evidence>
<organism evidence="2 3">
    <name type="scientific">Mycena indigotica</name>
    <dbReference type="NCBI Taxonomy" id="2126181"/>
    <lineage>
        <taxon>Eukaryota</taxon>
        <taxon>Fungi</taxon>
        <taxon>Dikarya</taxon>
        <taxon>Basidiomycota</taxon>
        <taxon>Agaricomycotina</taxon>
        <taxon>Agaricomycetes</taxon>
        <taxon>Agaricomycetidae</taxon>
        <taxon>Agaricales</taxon>
        <taxon>Marasmiineae</taxon>
        <taxon>Mycenaceae</taxon>
        <taxon>Mycena</taxon>
    </lineage>
</organism>
<comment type="caution">
    <text evidence="2">The sequence shown here is derived from an EMBL/GenBank/DDBJ whole genome shotgun (WGS) entry which is preliminary data.</text>
</comment>
<dbReference type="AlphaFoldDB" id="A0A8H6TEX4"/>
<dbReference type="RefSeq" id="XP_037225470.1">
    <property type="nucleotide sequence ID" value="XM_037357560.1"/>
</dbReference>
<reference evidence="2" key="1">
    <citation type="submission" date="2020-05" db="EMBL/GenBank/DDBJ databases">
        <title>Mycena genomes resolve the evolution of fungal bioluminescence.</title>
        <authorList>
            <person name="Tsai I.J."/>
        </authorList>
    </citation>
    <scope>NUCLEOTIDE SEQUENCE</scope>
    <source>
        <strain evidence="2">171206Taipei</strain>
    </source>
</reference>
<evidence type="ECO:0000313" key="2">
    <source>
        <dbReference type="EMBL" id="KAF7315447.1"/>
    </source>
</evidence>
<feature type="region of interest" description="Disordered" evidence="1">
    <location>
        <begin position="1"/>
        <end position="23"/>
    </location>
</feature>
<evidence type="ECO:0000313" key="3">
    <source>
        <dbReference type="Proteomes" id="UP000636479"/>
    </source>
</evidence>
<dbReference type="OrthoDB" id="2337158at2759"/>
<feature type="compositionally biased region" description="Polar residues" evidence="1">
    <location>
        <begin position="1"/>
        <end position="21"/>
    </location>
</feature>
<feature type="region of interest" description="Disordered" evidence="1">
    <location>
        <begin position="324"/>
        <end position="346"/>
    </location>
</feature>
<dbReference type="GeneID" id="59340076"/>
<protein>
    <submittedName>
        <fullName evidence="2">Uncharacterized protein</fullName>
    </submittedName>
</protein>
<feature type="compositionally biased region" description="Low complexity" evidence="1">
    <location>
        <begin position="324"/>
        <end position="341"/>
    </location>
</feature>
<name>A0A8H6TEX4_9AGAR</name>
<gene>
    <name evidence="2" type="ORF">MIND_00059600</name>
</gene>
<accession>A0A8H6TEX4</accession>
<keyword evidence="3" id="KW-1185">Reference proteome</keyword>
<dbReference type="EMBL" id="JACAZF010000001">
    <property type="protein sequence ID" value="KAF7315447.1"/>
    <property type="molecule type" value="Genomic_DNA"/>
</dbReference>
<dbReference type="Proteomes" id="UP000636479">
    <property type="component" value="Unassembled WGS sequence"/>
</dbReference>
<proteinExistence type="predicted"/>